<dbReference type="Pfam" id="PF02458">
    <property type="entry name" value="Transferase"/>
    <property type="match status" value="1"/>
</dbReference>
<gene>
    <name evidence="3" type="ORF">CASFOL_036819</name>
</gene>
<evidence type="ECO:0000256" key="1">
    <source>
        <dbReference type="ARBA" id="ARBA00022679"/>
    </source>
</evidence>
<organism evidence="3 4">
    <name type="scientific">Castilleja foliolosa</name>
    <dbReference type="NCBI Taxonomy" id="1961234"/>
    <lineage>
        <taxon>Eukaryota</taxon>
        <taxon>Viridiplantae</taxon>
        <taxon>Streptophyta</taxon>
        <taxon>Embryophyta</taxon>
        <taxon>Tracheophyta</taxon>
        <taxon>Spermatophyta</taxon>
        <taxon>Magnoliopsida</taxon>
        <taxon>eudicotyledons</taxon>
        <taxon>Gunneridae</taxon>
        <taxon>Pentapetalae</taxon>
        <taxon>asterids</taxon>
        <taxon>lamiids</taxon>
        <taxon>Lamiales</taxon>
        <taxon>Orobanchaceae</taxon>
        <taxon>Pedicularideae</taxon>
        <taxon>Castillejinae</taxon>
        <taxon>Castilleja</taxon>
    </lineage>
</organism>
<dbReference type="AlphaFoldDB" id="A0ABD3BPX2"/>
<dbReference type="Proteomes" id="UP001632038">
    <property type="component" value="Unassembled WGS sequence"/>
</dbReference>
<evidence type="ECO:0000313" key="3">
    <source>
        <dbReference type="EMBL" id="KAL3619249.1"/>
    </source>
</evidence>
<accession>A0ABD3BPX2</accession>
<dbReference type="PANTHER" id="PTHR31625">
    <property type="match status" value="1"/>
</dbReference>
<comment type="caution">
    <text evidence="3">The sequence shown here is derived from an EMBL/GenBank/DDBJ whole genome shotgun (WGS) entry which is preliminary data.</text>
</comment>
<name>A0ABD3BPX2_9LAMI</name>
<dbReference type="InterPro" id="IPR023213">
    <property type="entry name" value="CAT-like_dom_sf"/>
</dbReference>
<reference evidence="4" key="1">
    <citation type="journal article" date="2024" name="IScience">
        <title>Strigolactones Initiate the Formation of Haustorium-like Structures in Castilleja.</title>
        <authorList>
            <person name="Buerger M."/>
            <person name="Peterson D."/>
            <person name="Chory J."/>
        </authorList>
    </citation>
    <scope>NUCLEOTIDE SEQUENCE [LARGE SCALE GENOMIC DNA]</scope>
</reference>
<keyword evidence="2" id="KW-0012">Acyltransferase</keyword>
<keyword evidence="4" id="KW-1185">Reference proteome</keyword>
<dbReference type="GO" id="GO:0016747">
    <property type="term" value="F:acyltransferase activity, transferring groups other than amino-acyl groups"/>
    <property type="evidence" value="ECO:0007669"/>
    <property type="project" value="UniProtKB-ARBA"/>
</dbReference>
<dbReference type="InterPro" id="IPR051504">
    <property type="entry name" value="Plant_metabolite_acyltrans"/>
</dbReference>
<dbReference type="EMBL" id="JAVIJP010000069">
    <property type="protein sequence ID" value="KAL3619249.1"/>
    <property type="molecule type" value="Genomic_DNA"/>
</dbReference>
<evidence type="ECO:0000313" key="4">
    <source>
        <dbReference type="Proteomes" id="UP001632038"/>
    </source>
</evidence>
<evidence type="ECO:0000256" key="2">
    <source>
        <dbReference type="ARBA" id="ARBA00023315"/>
    </source>
</evidence>
<sequence length="102" mass="10982">MIQKTIGNGIVPIEMVGKRILCVGGYPGFDFYGADFGWGSPIKVESLHSSDFQAAFFSNSSSRECPGGVEICVSMSKVKMDAFAASFNLGIAQATDKLWCKM</sequence>
<proteinExistence type="predicted"/>
<keyword evidence="1" id="KW-0808">Transferase</keyword>
<protein>
    <submittedName>
        <fullName evidence="3">Uncharacterized protein</fullName>
    </submittedName>
</protein>
<dbReference type="Gene3D" id="3.30.559.10">
    <property type="entry name" value="Chloramphenicol acetyltransferase-like domain"/>
    <property type="match status" value="1"/>
</dbReference>